<evidence type="ECO:0000313" key="3">
    <source>
        <dbReference type="EMBL" id="EFN56717.1"/>
    </source>
</evidence>
<dbReference type="Pfam" id="PF04654">
    <property type="entry name" value="DUF599"/>
    <property type="match status" value="1"/>
</dbReference>
<accession>E1ZBY4</accession>
<feature type="transmembrane region" description="Helical" evidence="2">
    <location>
        <begin position="192"/>
        <end position="213"/>
    </location>
</feature>
<dbReference type="PANTHER" id="PTHR31168:SF1">
    <property type="entry name" value="DUF599 FAMILY PROTEIN"/>
    <property type="match status" value="1"/>
</dbReference>
<keyword evidence="4" id="KW-1185">Reference proteome</keyword>
<dbReference type="AlphaFoldDB" id="E1ZBY4"/>
<evidence type="ECO:0000256" key="1">
    <source>
        <dbReference type="SAM" id="MobiDB-lite"/>
    </source>
</evidence>
<dbReference type="GeneID" id="17356322"/>
<sequence length="270" mass="29053">MESGQAADLAIFVCCCALLLGYNIFYFSVASFTFFKRRYIILYAVNRQSRASWVQHLSKDSKEGINAVQTIRNQVLAVSILAATTAPLAAQLINVITDTAKLQQVADFSKSDPISSVALFSPQIKLGIALGILLLAVMAYAQSVRLSVHIGERVCRLRRLPLGYTIRVVASDPTGYTGLSHLSVTLMRRSSLYFAIGLRLFFVFGPLVLWIIGPTTLLVATLLDVAAQFLFDVVPAAACEPEPGEDDKAEAAADASAAAKADAAAVAEHQ</sequence>
<keyword evidence="2" id="KW-0472">Membrane</keyword>
<dbReference type="InParanoid" id="E1ZBY4"/>
<dbReference type="FunCoup" id="E1ZBY4">
    <property type="interactions" value="49"/>
</dbReference>
<protein>
    <submittedName>
        <fullName evidence="3">Uncharacterized protein</fullName>
    </submittedName>
</protein>
<dbReference type="InterPro" id="IPR006747">
    <property type="entry name" value="DUF599"/>
</dbReference>
<dbReference type="OMA" id="PIPMCAS"/>
<reference evidence="3 4" key="1">
    <citation type="journal article" date="2010" name="Plant Cell">
        <title>The Chlorella variabilis NC64A genome reveals adaptation to photosymbiosis, coevolution with viruses, and cryptic sex.</title>
        <authorList>
            <person name="Blanc G."/>
            <person name="Duncan G."/>
            <person name="Agarkova I."/>
            <person name="Borodovsky M."/>
            <person name="Gurnon J."/>
            <person name="Kuo A."/>
            <person name="Lindquist E."/>
            <person name="Lucas S."/>
            <person name="Pangilinan J."/>
            <person name="Polle J."/>
            <person name="Salamov A."/>
            <person name="Terry A."/>
            <person name="Yamada T."/>
            <person name="Dunigan D.D."/>
            <person name="Grigoriev I.V."/>
            <person name="Claverie J.M."/>
            <person name="Van Etten J.L."/>
        </authorList>
    </citation>
    <scope>NUCLEOTIDE SEQUENCE [LARGE SCALE GENOMIC DNA]</scope>
    <source>
        <strain evidence="3 4">NC64A</strain>
    </source>
</reference>
<feature type="compositionally biased region" description="Low complexity" evidence="1">
    <location>
        <begin position="252"/>
        <end position="270"/>
    </location>
</feature>
<evidence type="ECO:0000313" key="4">
    <source>
        <dbReference type="Proteomes" id="UP000008141"/>
    </source>
</evidence>
<keyword evidence="2" id="KW-1133">Transmembrane helix</keyword>
<evidence type="ECO:0000256" key="2">
    <source>
        <dbReference type="SAM" id="Phobius"/>
    </source>
</evidence>
<dbReference type="OrthoDB" id="512504at2759"/>
<feature type="region of interest" description="Disordered" evidence="1">
    <location>
        <begin position="241"/>
        <end position="270"/>
    </location>
</feature>
<gene>
    <name evidence="3" type="ORF">CHLNCDRAFT_144119</name>
</gene>
<dbReference type="KEGG" id="cvr:CHLNCDRAFT_144119"/>
<feature type="transmembrane region" description="Helical" evidence="2">
    <location>
        <begin position="75"/>
        <end position="97"/>
    </location>
</feature>
<feature type="transmembrane region" description="Helical" evidence="2">
    <location>
        <begin position="117"/>
        <end position="141"/>
    </location>
</feature>
<dbReference type="Proteomes" id="UP000008141">
    <property type="component" value="Unassembled WGS sequence"/>
</dbReference>
<feature type="transmembrane region" description="Helical" evidence="2">
    <location>
        <begin position="6"/>
        <end position="29"/>
    </location>
</feature>
<keyword evidence="2" id="KW-0812">Transmembrane</keyword>
<dbReference type="EMBL" id="GL433841">
    <property type="protein sequence ID" value="EFN56717.1"/>
    <property type="molecule type" value="Genomic_DNA"/>
</dbReference>
<name>E1ZBY4_CHLVA</name>
<proteinExistence type="predicted"/>
<dbReference type="RefSeq" id="XP_005848819.1">
    <property type="nucleotide sequence ID" value="XM_005848757.1"/>
</dbReference>
<organism evidence="4">
    <name type="scientific">Chlorella variabilis</name>
    <name type="common">Green alga</name>
    <dbReference type="NCBI Taxonomy" id="554065"/>
    <lineage>
        <taxon>Eukaryota</taxon>
        <taxon>Viridiplantae</taxon>
        <taxon>Chlorophyta</taxon>
        <taxon>core chlorophytes</taxon>
        <taxon>Trebouxiophyceae</taxon>
        <taxon>Chlorellales</taxon>
        <taxon>Chlorellaceae</taxon>
        <taxon>Chlorella clade</taxon>
        <taxon>Chlorella</taxon>
    </lineage>
</organism>
<dbReference type="PANTHER" id="PTHR31168">
    <property type="entry name" value="OS02G0292800 PROTEIN"/>
    <property type="match status" value="1"/>
</dbReference>